<reference evidence="2 3" key="1">
    <citation type="journal article" date="2013" name="Int. J. Syst. Evol. Microbiol.">
        <title>Kordia antarctica sp. nov., isolated from Antarctic seawater.</title>
        <authorList>
            <person name="Baek K."/>
            <person name="Choi A."/>
            <person name="Kang I."/>
            <person name="Lee K."/>
            <person name="Cho J.C."/>
        </authorList>
    </citation>
    <scope>NUCLEOTIDE SEQUENCE [LARGE SCALE GENOMIC DNA]</scope>
    <source>
        <strain evidence="2 3">IMCC3317</strain>
    </source>
</reference>
<keyword evidence="1" id="KW-0812">Transmembrane</keyword>
<accession>A0A7L4ZR12</accession>
<proteinExistence type="predicted"/>
<protein>
    <recommendedName>
        <fullName evidence="4">Histidine kinase</fullName>
    </recommendedName>
</protein>
<dbReference type="KEGG" id="kan:IMCC3317_43290"/>
<dbReference type="RefSeq" id="WP_160131449.1">
    <property type="nucleotide sequence ID" value="NZ_CP019288.1"/>
</dbReference>
<evidence type="ECO:0000256" key="1">
    <source>
        <dbReference type="SAM" id="Phobius"/>
    </source>
</evidence>
<evidence type="ECO:0008006" key="4">
    <source>
        <dbReference type="Google" id="ProtNLM"/>
    </source>
</evidence>
<keyword evidence="1" id="KW-0472">Membrane</keyword>
<feature type="transmembrane region" description="Helical" evidence="1">
    <location>
        <begin position="15"/>
        <end position="36"/>
    </location>
</feature>
<dbReference type="EMBL" id="CP019288">
    <property type="protein sequence ID" value="QHI38929.1"/>
    <property type="molecule type" value="Genomic_DNA"/>
</dbReference>
<sequence length="340" mass="39259">MEQGLFDDLLTEDDLLLIISIVLFIAFVIAFSRNIFNVYKKRAYKKENNALKEYVVANEKAVTGYSKQLRDIEKLEKELLLRHEKSMFLEKELKTIKRNSEKKISTLGQEINHQQRAFEKYADYKSVEANNTRLGAHFIKNVINQVYMDLESARANYKTIWGVHYKIGKSEMGIPPIDALKNIFNLLDYNVAALNKTAISITEELKYVEMFLELIRYLKPNAKIELEDLLNDEQRSTLEIKPTLFFPFVENALKHGSLNDENSFITIKLEQNEHNKLNYSLINSAEVQLEHPVKITDTESGFGLNALEQLINTYYPGSKLSHEALPNKQYISRLTLAIAS</sequence>
<organism evidence="2 3">
    <name type="scientific">Kordia antarctica</name>
    <dbReference type="NCBI Taxonomy" id="1218801"/>
    <lineage>
        <taxon>Bacteria</taxon>
        <taxon>Pseudomonadati</taxon>
        <taxon>Bacteroidota</taxon>
        <taxon>Flavobacteriia</taxon>
        <taxon>Flavobacteriales</taxon>
        <taxon>Flavobacteriaceae</taxon>
        <taxon>Kordia</taxon>
    </lineage>
</organism>
<dbReference type="OrthoDB" id="9809908at2"/>
<evidence type="ECO:0000313" key="2">
    <source>
        <dbReference type="EMBL" id="QHI38929.1"/>
    </source>
</evidence>
<keyword evidence="1" id="KW-1133">Transmembrane helix</keyword>
<keyword evidence="3" id="KW-1185">Reference proteome</keyword>
<gene>
    <name evidence="2" type="ORF">IMCC3317_43290</name>
</gene>
<evidence type="ECO:0000313" key="3">
    <source>
        <dbReference type="Proteomes" id="UP000464657"/>
    </source>
</evidence>
<name>A0A7L4ZR12_9FLAO</name>
<dbReference type="AlphaFoldDB" id="A0A7L4ZR12"/>
<dbReference type="Proteomes" id="UP000464657">
    <property type="component" value="Chromosome"/>
</dbReference>